<keyword evidence="2" id="KW-1185">Reference proteome</keyword>
<evidence type="ECO:0000313" key="1">
    <source>
        <dbReference type="EMBL" id="RPB00414.1"/>
    </source>
</evidence>
<name>A0A3N4JQ19_9PEZI</name>
<sequence>MFPRGLEGGNASCGVPSIHDLPLYKFNRSLPQTAYQSHTRICFAEAQFSSQNTSNTHQFAPFPLHTIFFIARQKLALSLPTTIQQNPHSAPASFELVSFNATGAAQPLPKELGPLPLYLQRPSQQLHR</sequence>
<dbReference type="AlphaFoldDB" id="A0A3N4JQ19"/>
<protein>
    <submittedName>
        <fullName evidence="1">Uncharacterized protein</fullName>
    </submittedName>
</protein>
<proteinExistence type="predicted"/>
<dbReference type="EMBL" id="ML120380">
    <property type="protein sequence ID" value="RPB00414.1"/>
    <property type="molecule type" value="Genomic_DNA"/>
</dbReference>
<gene>
    <name evidence="1" type="ORF">L873DRAFT_814076</name>
</gene>
<dbReference type="Proteomes" id="UP000276215">
    <property type="component" value="Unassembled WGS sequence"/>
</dbReference>
<reference evidence="1 2" key="1">
    <citation type="journal article" date="2018" name="Nat. Ecol. Evol.">
        <title>Pezizomycetes genomes reveal the molecular basis of ectomycorrhizal truffle lifestyle.</title>
        <authorList>
            <person name="Murat C."/>
            <person name="Payen T."/>
            <person name="Noel B."/>
            <person name="Kuo A."/>
            <person name="Morin E."/>
            <person name="Chen J."/>
            <person name="Kohler A."/>
            <person name="Krizsan K."/>
            <person name="Balestrini R."/>
            <person name="Da Silva C."/>
            <person name="Montanini B."/>
            <person name="Hainaut M."/>
            <person name="Levati E."/>
            <person name="Barry K.W."/>
            <person name="Belfiori B."/>
            <person name="Cichocki N."/>
            <person name="Clum A."/>
            <person name="Dockter R.B."/>
            <person name="Fauchery L."/>
            <person name="Guy J."/>
            <person name="Iotti M."/>
            <person name="Le Tacon F."/>
            <person name="Lindquist E.A."/>
            <person name="Lipzen A."/>
            <person name="Malagnac F."/>
            <person name="Mello A."/>
            <person name="Molinier V."/>
            <person name="Miyauchi S."/>
            <person name="Poulain J."/>
            <person name="Riccioni C."/>
            <person name="Rubini A."/>
            <person name="Sitrit Y."/>
            <person name="Splivallo R."/>
            <person name="Traeger S."/>
            <person name="Wang M."/>
            <person name="Zifcakova L."/>
            <person name="Wipf D."/>
            <person name="Zambonelli A."/>
            <person name="Paolocci F."/>
            <person name="Nowrousian M."/>
            <person name="Ottonello S."/>
            <person name="Baldrian P."/>
            <person name="Spatafora J.W."/>
            <person name="Henrissat B."/>
            <person name="Nagy L.G."/>
            <person name="Aury J.M."/>
            <person name="Wincker P."/>
            <person name="Grigoriev I.V."/>
            <person name="Bonfante P."/>
            <person name="Martin F.M."/>
        </authorList>
    </citation>
    <scope>NUCLEOTIDE SEQUENCE [LARGE SCALE GENOMIC DNA]</scope>
    <source>
        <strain evidence="1 2">120613-1</strain>
    </source>
</reference>
<organism evidence="1 2">
    <name type="scientific">Choiromyces venosus 120613-1</name>
    <dbReference type="NCBI Taxonomy" id="1336337"/>
    <lineage>
        <taxon>Eukaryota</taxon>
        <taxon>Fungi</taxon>
        <taxon>Dikarya</taxon>
        <taxon>Ascomycota</taxon>
        <taxon>Pezizomycotina</taxon>
        <taxon>Pezizomycetes</taxon>
        <taxon>Pezizales</taxon>
        <taxon>Tuberaceae</taxon>
        <taxon>Choiromyces</taxon>
    </lineage>
</organism>
<evidence type="ECO:0000313" key="2">
    <source>
        <dbReference type="Proteomes" id="UP000276215"/>
    </source>
</evidence>
<accession>A0A3N4JQ19</accession>